<reference evidence="1" key="3">
    <citation type="journal article" date="2001" name="Genome Res.">
        <title>Genome evolution at the genus level: comparison of three complete genomes of hyperthermophilic archaea.</title>
        <authorList>
            <person name="Lecompte O."/>
            <person name="Ripp R."/>
            <person name="Puzos-Barbe V."/>
            <person name="Duprat S."/>
            <person name="Heilig R."/>
            <person name="Dietrich J."/>
            <person name="Thierry J.C."/>
            <person name="Poch O."/>
        </authorList>
    </citation>
    <scope>NUCLEOTIDE SEQUENCE</scope>
    <source>
        <strain evidence="1">Orsay</strain>
    </source>
</reference>
<dbReference type="PIR" id="A75066">
    <property type="entry name" value="A75066"/>
</dbReference>
<proteinExistence type="predicted"/>
<dbReference type="PATRIC" id="fig|272844.11.peg.1616"/>
<dbReference type="EMBL" id="AJ248287">
    <property type="protein sequence ID" value="CAB50422.1"/>
    <property type="molecule type" value="Genomic_DNA"/>
</dbReference>
<evidence type="ECO:0000313" key="4">
    <source>
        <dbReference type="Proteomes" id="UP000009139"/>
    </source>
</evidence>
<protein>
    <recommendedName>
        <fullName evidence="5">HEPN domain-containing protein</fullName>
    </recommendedName>
</protein>
<dbReference type="STRING" id="272844.PAB1360"/>
<accession>Q9UYJ0</accession>
<dbReference type="KEGG" id="pab:PAB1360"/>
<name>Q9UYJ0_PYRAB</name>
<dbReference type="Proteomes" id="UP000000810">
    <property type="component" value="Chromosome"/>
</dbReference>
<sequence length="111" mass="13566">MPINLDDLRANIDEYIEVDEMAFKRGKYNSALIMYFKALVGICDYIIKKELNLEPKNHGERFSILRRYYPDLYRTVDKFFNFYRDAYERRITKREVGELRNEVLRLTDRIR</sequence>
<dbReference type="HOGENOM" id="CLU_172294_0_0_2"/>
<organism evidence="1 3">
    <name type="scientific">Pyrococcus abyssi (strain GE5 / Orsay)</name>
    <dbReference type="NCBI Taxonomy" id="272844"/>
    <lineage>
        <taxon>Archaea</taxon>
        <taxon>Methanobacteriati</taxon>
        <taxon>Methanobacteriota</taxon>
        <taxon>Thermococci</taxon>
        <taxon>Thermococcales</taxon>
        <taxon>Thermococcaceae</taxon>
        <taxon>Pyrococcus</taxon>
    </lineage>
</organism>
<dbReference type="Proteomes" id="UP000009139">
    <property type="component" value="Chromosome"/>
</dbReference>
<reference evidence="1" key="1">
    <citation type="submission" date="1999-07" db="EMBL/GenBank/DDBJ databases">
        <authorList>
            <person name="Genoscope"/>
        </authorList>
    </citation>
    <scope>NUCLEOTIDE SEQUENCE</scope>
    <source>
        <strain evidence="1">Orsay</strain>
    </source>
</reference>
<reference evidence="1 3" key="4">
    <citation type="journal article" date="2003" name="Mol. Microbiol.">
        <title>An integrated analysis of the genome of the hyperthermophilic archaeon Pyrococcus abyssi.</title>
        <authorList>
            <person name="Cohen G."/>
            <person name="Barbe V."/>
            <person name="Flament D."/>
            <person name="Galperin M."/>
            <person name="Heilig R."/>
            <person name="Ripp R."/>
            <person name="Lecompte O."/>
            <person name="Prieur D."/>
            <person name="Poch O."/>
            <person name="Quellerou J."/>
            <person name="Thierry J.C."/>
            <person name="Van der Oost J."/>
            <person name="Weissenbach J."/>
            <person name="Zivanovic Y."/>
            <person name="Forterre P."/>
        </authorList>
    </citation>
    <scope>NUCLEOTIDE SEQUENCE [LARGE SCALE GENOMIC DNA]</scope>
    <source>
        <strain evidence="3">GE5 / Orsay</strain>
        <strain evidence="1">Orsay</strain>
    </source>
</reference>
<dbReference type="EMBL" id="HE613800">
    <property type="protein sequence ID" value="CCE70971.1"/>
    <property type="molecule type" value="Genomic_DNA"/>
</dbReference>
<dbReference type="eggNOG" id="arCOG08595">
    <property type="taxonomic scope" value="Archaea"/>
</dbReference>
<reference evidence="2 4" key="5">
    <citation type="journal article" date="2012" name="Curr. Microbiol.">
        <title>Re-annotation of two hyperthermophilic archaea Pyrococcus abyssi GE5 and Pyrococcus furiosus DSM 3638.</title>
        <authorList>
            <person name="Gao J."/>
            <person name="Wang J."/>
        </authorList>
    </citation>
    <scope>GENOME REANNOTATION</scope>
    <source>
        <strain evidence="2">GE5</strain>
        <strain evidence="4">GE5 / Orsay</strain>
    </source>
</reference>
<dbReference type="AlphaFoldDB" id="Q9UYJ0"/>
<dbReference type="RefSeq" id="WP_010868635.1">
    <property type="nucleotide sequence ID" value="NC_000868.1"/>
</dbReference>
<keyword evidence="3" id="KW-1185">Reference proteome</keyword>
<reference evidence="1" key="2">
    <citation type="journal article" date="2000" name="J. Mol. Biol.">
        <title>Archaeal homologs of eukaryotic methylation guide small nucleolar RNAs: lessons from the Pyrococcus genomes.</title>
        <authorList>
            <person name="Gaspin C."/>
            <person name="Cavaille J."/>
            <person name="Erauso G."/>
        </authorList>
    </citation>
    <scope>NUCLEOTIDE SEQUENCE</scope>
    <source>
        <strain evidence="1">Orsay</strain>
    </source>
</reference>
<gene>
    <name evidence="1" type="ordered locus">PAB1360</name>
</gene>
<evidence type="ECO:0008006" key="5">
    <source>
        <dbReference type="Google" id="ProtNLM"/>
    </source>
</evidence>
<evidence type="ECO:0000313" key="2">
    <source>
        <dbReference type="EMBL" id="CCE70971.1"/>
    </source>
</evidence>
<evidence type="ECO:0000313" key="1">
    <source>
        <dbReference type="EMBL" id="CAB50422.1"/>
    </source>
</evidence>
<evidence type="ECO:0000313" key="3">
    <source>
        <dbReference type="Proteomes" id="UP000000810"/>
    </source>
</evidence>
<dbReference type="OrthoDB" id="88879at2157"/>